<dbReference type="Gene3D" id="3.90.1590.10">
    <property type="entry name" value="glutathione-dependent formaldehyde- activating enzyme (gfa)"/>
    <property type="match status" value="1"/>
</dbReference>
<gene>
    <name evidence="6" type="ORF">L861_16900</name>
</gene>
<keyword evidence="7" id="KW-1185">Reference proteome</keyword>
<reference evidence="6 7" key="1">
    <citation type="journal article" date="2013" name="Genome Announc.">
        <title>Draft genome sequence of the moderately halophilic gammaproteobacterium Halomonas anticariensis FP35.</title>
        <authorList>
            <person name="Tahrioui A."/>
            <person name="Quesada E."/>
            <person name="Llamas I."/>
        </authorList>
    </citation>
    <scope>NUCLEOTIDE SEQUENCE [LARGE SCALE GENOMIC DNA]</scope>
    <source>
        <strain evidence="7">DSM 16096 / CECT 5854 / LMG 22089 / FP35</strain>
    </source>
</reference>
<dbReference type="EMBL" id="ASTJ01000034">
    <property type="protein sequence ID" value="EPC01550.1"/>
    <property type="molecule type" value="Genomic_DNA"/>
</dbReference>
<dbReference type="GO" id="GO:0016846">
    <property type="term" value="F:carbon-sulfur lyase activity"/>
    <property type="evidence" value="ECO:0007669"/>
    <property type="project" value="InterPro"/>
</dbReference>
<sequence>MNNLTGSCLCGKVKIQVPDEFDFIGYCHCSECRKWSGSAFAAGGLFDEKDFSITAGEEFVSHYRKSGETELGFCRDCGSSLFSHKLKRGKYIVRLGVLDDVPSQRPNVHIFCASKAPWFDITDQLAHYDELP</sequence>
<dbReference type="SUPFAM" id="SSF51316">
    <property type="entry name" value="Mss4-like"/>
    <property type="match status" value="1"/>
</dbReference>
<comment type="caution">
    <text evidence="6">The sequence shown here is derived from an EMBL/GenBank/DDBJ whole genome shotgun (WGS) entry which is preliminary data.</text>
</comment>
<dbReference type="AlphaFoldDB" id="S2KHU8"/>
<dbReference type="InterPro" id="IPR011057">
    <property type="entry name" value="Mss4-like_sf"/>
</dbReference>
<protein>
    <recommendedName>
        <fullName evidence="5">CENP-V/GFA domain-containing protein</fullName>
    </recommendedName>
</protein>
<evidence type="ECO:0000256" key="4">
    <source>
        <dbReference type="ARBA" id="ARBA00023239"/>
    </source>
</evidence>
<dbReference type="Proteomes" id="UP000014463">
    <property type="component" value="Unassembled WGS sequence"/>
</dbReference>
<keyword evidence="2" id="KW-0479">Metal-binding</keyword>
<dbReference type="OrthoDB" id="9786619at2"/>
<name>S2KHU8_LITA3</name>
<evidence type="ECO:0000259" key="5">
    <source>
        <dbReference type="PROSITE" id="PS51891"/>
    </source>
</evidence>
<evidence type="ECO:0000256" key="3">
    <source>
        <dbReference type="ARBA" id="ARBA00022833"/>
    </source>
</evidence>
<evidence type="ECO:0000256" key="2">
    <source>
        <dbReference type="ARBA" id="ARBA00022723"/>
    </source>
</evidence>
<comment type="similarity">
    <text evidence="1">Belongs to the Gfa family.</text>
</comment>
<keyword evidence="4" id="KW-0456">Lyase</keyword>
<feature type="domain" description="CENP-V/GFA" evidence="5">
    <location>
        <begin position="4"/>
        <end position="120"/>
    </location>
</feature>
<dbReference type="GO" id="GO:0046872">
    <property type="term" value="F:metal ion binding"/>
    <property type="evidence" value="ECO:0007669"/>
    <property type="project" value="UniProtKB-KW"/>
</dbReference>
<accession>S2KHU8</accession>
<dbReference type="PROSITE" id="PS51891">
    <property type="entry name" value="CENP_V_GFA"/>
    <property type="match status" value="1"/>
</dbReference>
<keyword evidence="3" id="KW-0862">Zinc</keyword>
<evidence type="ECO:0000256" key="1">
    <source>
        <dbReference type="ARBA" id="ARBA00005495"/>
    </source>
</evidence>
<dbReference type="PANTHER" id="PTHR33337:SF40">
    <property type="entry name" value="CENP-V_GFA DOMAIN-CONTAINING PROTEIN-RELATED"/>
    <property type="match status" value="1"/>
</dbReference>
<dbReference type="Pfam" id="PF04828">
    <property type="entry name" value="GFA"/>
    <property type="match status" value="1"/>
</dbReference>
<dbReference type="eggNOG" id="COG3791">
    <property type="taxonomic scope" value="Bacteria"/>
</dbReference>
<dbReference type="STRING" id="1121939.L861_16900"/>
<proteinExistence type="inferred from homology"/>
<evidence type="ECO:0000313" key="7">
    <source>
        <dbReference type="Proteomes" id="UP000014463"/>
    </source>
</evidence>
<dbReference type="InterPro" id="IPR006913">
    <property type="entry name" value="CENP-V/GFA"/>
</dbReference>
<dbReference type="PATRIC" id="fig|1121939.11.peg.3016"/>
<evidence type="ECO:0000313" key="6">
    <source>
        <dbReference type="EMBL" id="EPC01550.1"/>
    </source>
</evidence>
<dbReference type="RefSeq" id="WP_016417534.1">
    <property type="nucleotide sequence ID" value="NZ_AUAB01000011.1"/>
</dbReference>
<organism evidence="6 7">
    <name type="scientific">Litchfieldella anticariensis (strain DSM 16096 / CECT 5854 / CIP 108499 / LMG 22089 / FP35)</name>
    <name type="common">Halomonas anticariensis</name>
    <dbReference type="NCBI Taxonomy" id="1121939"/>
    <lineage>
        <taxon>Bacteria</taxon>
        <taxon>Pseudomonadati</taxon>
        <taxon>Pseudomonadota</taxon>
        <taxon>Gammaproteobacteria</taxon>
        <taxon>Oceanospirillales</taxon>
        <taxon>Halomonadaceae</taxon>
        <taxon>Litchfieldella</taxon>
    </lineage>
</organism>
<dbReference type="PANTHER" id="PTHR33337">
    <property type="entry name" value="GFA DOMAIN-CONTAINING PROTEIN"/>
    <property type="match status" value="1"/>
</dbReference>